<dbReference type="EMBL" id="CP065628">
    <property type="protein sequence ID" value="QPR31721.1"/>
    <property type="molecule type" value="Genomic_DNA"/>
</dbReference>
<evidence type="ECO:0000256" key="1">
    <source>
        <dbReference type="ARBA" id="ARBA00009902"/>
    </source>
</evidence>
<accession>A0AAW9SV45</accession>
<reference evidence="9 10" key="1">
    <citation type="submission" date="2020-12" db="EMBL/GenBank/DDBJ databases">
        <title>FDA dAtabase for Regulatory Grade micrObial Sequences (FDA-ARGOS): Supporting development and validation of Infectious Disease Dx tests.</title>
        <authorList>
            <person name="Sproer C."/>
            <person name="Gronow S."/>
            <person name="Severitt S."/>
            <person name="Schroder I."/>
            <person name="Tallon L."/>
            <person name="Sadzewicz L."/>
            <person name="Zhao X."/>
            <person name="Boylan J."/>
            <person name="Ott S."/>
            <person name="Bowen H."/>
            <person name="Vavikolanu K."/>
            <person name="Mehta A."/>
            <person name="Aluvathingal J."/>
            <person name="Nadendla S."/>
            <person name="Lowell S."/>
            <person name="Myers T."/>
            <person name="Yan Y."/>
            <person name="Sichtig H."/>
        </authorList>
    </citation>
    <scope>NUCLEOTIDE SEQUENCE [LARGE SCALE GENOMIC DNA]</scope>
    <source>
        <strain evidence="7 9">FDAARGOS_938</strain>
        <strain evidence="8 10">FDAARGOS_991</strain>
    </source>
</reference>
<evidence type="ECO:0000313" key="9">
    <source>
        <dbReference type="Proteomes" id="UP000594774"/>
    </source>
</evidence>
<protein>
    <recommendedName>
        <fullName evidence="2">beta-fructofuranosidase</fullName>
        <ecNumber evidence="2">3.2.1.26</ecNumber>
    </recommendedName>
</protein>
<evidence type="ECO:0000259" key="5">
    <source>
        <dbReference type="Pfam" id="PF00251"/>
    </source>
</evidence>
<reference evidence="6" key="3">
    <citation type="submission" date="2024-05" db="EMBL/GenBank/DDBJ databases">
        <authorList>
            <person name="Wolfe A."/>
        </authorList>
    </citation>
    <scope>NUCLEOTIDE SEQUENCE</scope>
    <source>
        <strain evidence="6">UMB1064</strain>
    </source>
</reference>
<comment type="similarity">
    <text evidence="1">Belongs to the glycosyl hydrolase 32 family.</text>
</comment>
<evidence type="ECO:0000256" key="2">
    <source>
        <dbReference type="ARBA" id="ARBA00012758"/>
    </source>
</evidence>
<keyword evidence="3 6" id="KW-0378">Hydrolase</keyword>
<dbReference type="Proteomes" id="UP001223646">
    <property type="component" value="Unassembled WGS sequence"/>
</dbReference>
<dbReference type="Gene3D" id="2.115.10.20">
    <property type="entry name" value="Glycosyl hydrolase domain, family 43"/>
    <property type="match status" value="1"/>
</dbReference>
<dbReference type="InterPro" id="IPR018053">
    <property type="entry name" value="Glyco_hydro_32_AS"/>
</dbReference>
<evidence type="ECO:0000256" key="3">
    <source>
        <dbReference type="ARBA" id="ARBA00022801"/>
    </source>
</evidence>
<dbReference type="Proteomes" id="UP000595198">
    <property type="component" value="Chromosome"/>
</dbReference>
<name>A0AAW9SV45_CORAY</name>
<evidence type="ECO:0000313" key="11">
    <source>
        <dbReference type="Proteomes" id="UP001223646"/>
    </source>
</evidence>
<evidence type="ECO:0000313" key="10">
    <source>
        <dbReference type="Proteomes" id="UP000595198"/>
    </source>
</evidence>
<dbReference type="PROSITE" id="PS00609">
    <property type="entry name" value="GLYCOSYL_HYDROL_F32"/>
    <property type="match status" value="1"/>
</dbReference>
<dbReference type="CDD" id="cd18623">
    <property type="entry name" value="GH32_ScrB-like"/>
    <property type="match status" value="1"/>
</dbReference>
<dbReference type="RefSeq" id="WP_070851743.1">
    <property type="nucleotide sequence ID" value="NZ_CP065628.1"/>
</dbReference>
<evidence type="ECO:0000256" key="4">
    <source>
        <dbReference type="ARBA" id="ARBA00023295"/>
    </source>
</evidence>
<dbReference type="EMBL" id="CP066023">
    <property type="protein sequence ID" value="QQB83601.1"/>
    <property type="molecule type" value="Genomic_DNA"/>
</dbReference>
<dbReference type="SUPFAM" id="SSF75005">
    <property type="entry name" value="Arabinanase/levansucrase/invertase"/>
    <property type="match status" value="1"/>
</dbReference>
<reference evidence="6" key="2">
    <citation type="submission" date="2023-05" db="EMBL/GenBank/DDBJ databases">
        <authorList>
            <person name="Du J."/>
        </authorList>
    </citation>
    <scope>NUCLEOTIDE SEQUENCE</scope>
    <source>
        <strain evidence="6">UMB1064</strain>
    </source>
</reference>
<evidence type="ECO:0000313" key="7">
    <source>
        <dbReference type="EMBL" id="QPR31721.1"/>
    </source>
</evidence>
<dbReference type="InterPro" id="IPR013148">
    <property type="entry name" value="Glyco_hydro_32_N"/>
</dbReference>
<organism evidence="6 11">
    <name type="scientific">Corynebacterium amycolatum</name>
    <dbReference type="NCBI Taxonomy" id="43765"/>
    <lineage>
        <taxon>Bacteria</taxon>
        <taxon>Bacillati</taxon>
        <taxon>Actinomycetota</taxon>
        <taxon>Actinomycetes</taxon>
        <taxon>Mycobacteriales</taxon>
        <taxon>Corynebacteriaceae</taxon>
        <taxon>Corynebacterium</taxon>
    </lineage>
</organism>
<dbReference type="EC" id="3.2.1.26" evidence="2"/>
<dbReference type="EMBL" id="JASOOY020000020">
    <property type="protein sequence ID" value="MEO3717179.1"/>
    <property type="molecule type" value="Genomic_DNA"/>
</dbReference>
<keyword evidence="4" id="KW-0326">Glycosidase</keyword>
<dbReference type="AlphaFoldDB" id="A0AAW9SV45"/>
<evidence type="ECO:0000313" key="6">
    <source>
        <dbReference type="EMBL" id="MEO3717179.1"/>
    </source>
</evidence>
<proteinExistence type="inferred from homology"/>
<dbReference type="PANTHER" id="PTHR43101">
    <property type="entry name" value="BETA-FRUCTOSIDASE"/>
    <property type="match status" value="1"/>
</dbReference>
<keyword evidence="10" id="KW-1185">Reference proteome</keyword>
<dbReference type="GO" id="GO:0005975">
    <property type="term" value="P:carbohydrate metabolic process"/>
    <property type="evidence" value="ECO:0007669"/>
    <property type="project" value="InterPro"/>
</dbReference>
<dbReference type="InterPro" id="IPR051214">
    <property type="entry name" value="GH32_Enzymes"/>
</dbReference>
<dbReference type="PANTHER" id="PTHR43101:SF1">
    <property type="entry name" value="BETA-FRUCTOSIDASE"/>
    <property type="match status" value="1"/>
</dbReference>
<dbReference type="Pfam" id="PF00251">
    <property type="entry name" value="Glyco_hydro_32N"/>
    <property type="match status" value="1"/>
</dbReference>
<feature type="domain" description="Glycosyl hydrolase family 32 N-terminal" evidence="5">
    <location>
        <begin position="8"/>
        <end position="337"/>
    </location>
</feature>
<gene>
    <name evidence="7" type="ORF">I6G95_04675</name>
    <name evidence="8" type="ORF">I6H48_05250</name>
    <name evidence="6" type="ORF">QP460_006225</name>
</gene>
<dbReference type="SMART" id="SM00640">
    <property type="entry name" value="Glyco_32"/>
    <property type="match status" value="1"/>
</dbReference>
<dbReference type="InterPro" id="IPR001362">
    <property type="entry name" value="Glyco_hydro_32"/>
</dbReference>
<sequence length="449" mass="49130">MSYRPNYHLSPPQGRLNDPNGLFVDGETLHVFYQHDPCFPHAPKRTGWGHASASLTTAERWRHHPDALYPDMPYDKHGCYSGGAAVDGDDVWLFYTGNLKVDGRRIPSQNRVRALAPSGPEGGIYLRDPATPLIPDTEPGFTGHFRDPQIVREADGWRMAIGAQTEGEKGTVVLYRSADLVNWHFEGPLQFDITGTKPGLSPDILPGGYMWECPNLITLIDEASAEEKQILVFCPQGLDPVNVDGQTHYASSDQCGYLVGTLDGATFHVERGFSELDYGFEFYAPQLIETGAGDAIMLGWVGLPAQDDKPTVADGWAHSLTLPRRVSLYDGTLRQQPMWENLSAVAGGSNTPEIDGYGNVVVAKAEGEGTWELVDQADRVAFKAEFQEGILQLERGGEQRRIACPNGSLFLVADGCVVEVYAGDGAIAASQSVFATRGHRWKGWVQLPS</sequence>
<dbReference type="Proteomes" id="UP000594774">
    <property type="component" value="Chromosome"/>
</dbReference>
<dbReference type="GO" id="GO:0004564">
    <property type="term" value="F:beta-fructofuranosidase activity"/>
    <property type="evidence" value="ECO:0007669"/>
    <property type="project" value="UniProtKB-EC"/>
</dbReference>
<evidence type="ECO:0000313" key="8">
    <source>
        <dbReference type="EMBL" id="QQB83601.1"/>
    </source>
</evidence>
<dbReference type="InterPro" id="IPR023296">
    <property type="entry name" value="Glyco_hydro_beta-prop_sf"/>
</dbReference>